<dbReference type="EMBL" id="CP114058">
    <property type="protein sequence ID" value="WAT02505.1"/>
    <property type="molecule type" value="Genomic_DNA"/>
</dbReference>
<dbReference type="CDD" id="cd13142">
    <property type="entry name" value="MATE_like_12"/>
    <property type="match status" value="1"/>
</dbReference>
<keyword evidence="3" id="KW-0050">Antiport</keyword>
<evidence type="ECO:0000256" key="6">
    <source>
        <dbReference type="ARBA" id="ARBA00022989"/>
    </source>
</evidence>
<evidence type="ECO:0000256" key="7">
    <source>
        <dbReference type="ARBA" id="ARBA00023065"/>
    </source>
</evidence>
<comment type="subcellular location">
    <subcellularLocation>
        <location evidence="1">Cell inner membrane</location>
        <topology evidence="1">Multi-pass membrane protein</topology>
    </subcellularLocation>
</comment>
<organism evidence="11 12">
    <name type="scientific">Rouxiella chamberiensis</name>
    <dbReference type="NCBI Taxonomy" id="1513468"/>
    <lineage>
        <taxon>Bacteria</taxon>
        <taxon>Pseudomonadati</taxon>
        <taxon>Pseudomonadota</taxon>
        <taxon>Gammaproteobacteria</taxon>
        <taxon>Enterobacterales</taxon>
        <taxon>Yersiniaceae</taxon>
        <taxon>Rouxiella</taxon>
    </lineage>
</organism>
<feature type="transmembrane region" description="Helical" evidence="10">
    <location>
        <begin position="322"/>
        <end position="346"/>
    </location>
</feature>
<accession>A0ABY7HT33</accession>
<keyword evidence="4" id="KW-1003">Cell membrane</keyword>
<evidence type="ECO:0000313" key="11">
    <source>
        <dbReference type="EMBL" id="WAT02505.1"/>
    </source>
</evidence>
<dbReference type="InterPro" id="IPR050222">
    <property type="entry name" value="MATE_MdtK"/>
</dbReference>
<keyword evidence="5 10" id="KW-0812">Transmembrane</keyword>
<name>A0ABY7HT33_9GAMM</name>
<dbReference type="PIRSF" id="PIRSF006603">
    <property type="entry name" value="DinF"/>
    <property type="match status" value="1"/>
</dbReference>
<feature type="transmembrane region" description="Helical" evidence="10">
    <location>
        <begin position="395"/>
        <end position="414"/>
    </location>
</feature>
<dbReference type="Proteomes" id="UP001164712">
    <property type="component" value="Chromosome"/>
</dbReference>
<evidence type="ECO:0000256" key="8">
    <source>
        <dbReference type="ARBA" id="ARBA00023136"/>
    </source>
</evidence>
<evidence type="ECO:0000313" key="12">
    <source>
        <dbReference type="Proteomes" id="UP001164712"/>
    </source>
</evidence>
<dbReference type="InterPro" id="IPR048279">
    <property type="entry name" value="MdtK-like"/>
</dbReference>
<evidence type="ECO:0000256" key="9">
    <source>
        <dbReference type="ARBA" id="ARBA00031636"/>
    </source>
</evidence>
<feature type="transmembrane region" description="Helical" evidence="10">
    <location>
        <begin position="141"/>
        <end position="158"/>
    </location>
</feature>
<feature type="transmembrane region" description="Helical" evidence="10">
    <location>
        <begin position="366"/>
        <end position="388"/>
    </location>
</feature>
<evidence type="ECO:0000256" key="10">
    <source>
        <dbReference type="SAM" id="Phobius"/>
    </source>
</evidence>
<evidence type="ECO:0000256" key="2">
    <source>
        <dbReference type="ARBA" id="ARBA00022448"/>
    </source>
</evidence>
<sequence length="473" mass="49835">MATDISAGTANVLLQGSILRSLAKIGIPVILANLLQSGYIMIDAFWVGRLGDTAVAAISVSQPIIFLVFALGIGVSVAGTTMVAQCIGAKLHQDANQLAAQSFMLSLLFALPIALVAYWLAPWMLHALGTHDEVLPSALSFSRVLIGGLIFTFGFSMLQSLMRGSGEVRIPLMITLGTLILNALMDPLLIYGWGVIPAFGVTGAAIATVFNQGIAMVAGLLVLRFGRVGLNLYFGAMMPRLKIVKSVVRLGLPASIELCAHALSASGMMALVAVLGTVVTAAYGVVNNINALVIVPAIGVSIATATLVGQNVGAGNFARARAIGRVSAAIAFVVLTLVGLLAYGFAEDIVAFFAPGQTAVIDNGRRFLQIIAPSYGLIGLQMALSGAFRATGRTMTTMTLALVSQWLVQIPLAWGMSRYTSLELSGLWYAFPVTNLLLAIVTLVLYERIDWQRTCLVEKPQDGAPETLNVVTD</sequence>
<dbReference type="PANTHER" id="PTHR43298">
    <property type="entry name" value="MULTIDRUG RESISTANCE PROTEIN NORM-RELATED"/>
    <property type="match status" value="1"/>
</dbReference>
<gene>
    <name evidence="11" type="ORF">O1V66_08010</name>
</gene>
<proteinExistence type="predicted"/>
<keyword evidence="8 10" id="KW-0472">Membrane</keyword>
<keyword evidence="7" id="KW-0406">Ion transport</keyword>
<feature type="transmembrane region" description="Helical" evidence="10">
    <location>
        <begin position="170"/>
        <end position="193"/>
    </location>
</feature>
<dbReference type="InterPro" id="IPR002528">
    <property type="entry name" value="MATE_fam"/>
</dbReference>
<keyword evidence="6 10" id="KW-1133">Transmembrane helix</keyword>
<feature type="transmembrane region" description="Helical" evidence="10">
    <location>
        <begin position="258"/>
        <end position="283"/>
    </location>
</feature>
<protein>
    <recommendedName>
        <fullName evidence="9">Multidrug-efflux transporter</fullName>
    </recommendedName>
</protein>
<feature type="transmembrane region" description="Helical" evidence="10">
    <location>
        <begin position="289"/>
        <end position="310"/>
    </location>
</feature>
<keyword evidence="12" id="KW-1185">Reference proteome</keyword>
<evidence type="ECO:0000256" key="4">
    <source>
        <dbReference type="ARBA" id="ARBA00022475"/>
    </source>
</evidence>
<dbReference type="PANTHER" id="PTHR43298:SF2">
    <property type="entry name" value="FMN_FAD EXPORTER YEEO-RELATED"/>
    <property type="match status" value="1"/>
</dbReference>
<evidence type="ECO:0000256" key="3">
    <source>
        <dbReference type="ARBA" id="ARBA00022449"/>
    </source>
</evidence>
<dbReference type="NCBIfam" id="TIGR00797">
    <property type="entry name" value="matE"/>
    <property type="match status" value="1"/>
</dbReference>
<dbReference type="RefSeq" id="WP_045047695.1">
    <property type="nucleotide sequence ID" value="NZ_CP114058.1"/>
</dbReference>
<evidence type="ECO:0000256" key="5">
    <source>
        <dbReference type="ARBA" id="ARBA00022692"/>
    </source>
</evidence>
<feature type="transmembrane region" description="Helical" evidence="10">
    <location>
        <begin position="426"/>
        <end position="446"/>
    </location>
</feature>
<keyword evidence="2" id="KW-0813">Transport</keyword>
<dbReference type="Pfam" id="PF01554">
    <property type="entry name" value="MatE"/>
    <property type="match status" value="2"/>
</dbReference>
<feature type="transmembrane region" description="Helical" evidence="10">
    <location>
        <begin position="54"/>
        <end position="77"/>
    </location>
</feature>
<dbReference type="NCBIfam" id="NF041801">
    <property type="entry name" value="MATE_SolL"/>
    <property type="match status" value="1"/>
</dbReference>
<feature type="transmembrane region" description="Helical" evidence="10">
    <location>
        <begin position="98"/>
        <end position="121"/>
    </location>
</feature>
<feature type="transmembrane region" description="Helical" evidence="10">
    <location>
        <begin position="21"/>
        <end position="42"/>
    </location>
</feature>
<evidence type="ECO:0000256" key="1">
    <source>
        <dbReference type="ARBA" id="ARBA00004429"/>
    </source>
</evidence>
<reference evidence="11" key="1">
    <citation type="submission" date="2022-12" db="EMBL/GenBank/DDBJ databases">
        <title>Complete genome sequence of an Australian strain of Rouxiella badensis DAR84756 and resolution of the R. badensis DSM100043 and R. chamberiensis DSM28324 genomes.</title>
        <authorList>
            <person name="Paul S."/>
            <person name="Anderson P.J."/>
            <person name="Maynard G."/>
            <person name="Dyall-Smith M."/>
            <person name="Kudinha T."/>
        </authorList>
    </citation>
    <scope>NUCLEOTIDE SEQUENCE</scope>
    <source>
        <strain evidence="11">DSM 28324</strain>
    </source>
</reference>